<comment type="caution">
    <text evidence="2">The sequence shown here is derived from an EMBL/GenBank/DDBJ whole genome shotgun (WGS) entry which is preliminary data.</text>
</comment>
<sequence>MKSFTLIIICSLFCYSNLITAQTQLLDTETKYPVAFATVSFGNGNGLFADDEGIFLFTKKLYADIDTLYISALGYKDLKLPTQDLPKTIYLETFADELEEVSITALPKGKIKIEEEEPVFHDDYHKCWLPTIESEIAVYFPNPSQQTKRITEVYIPIKTEAKDWRTRNRKNTPKKEFSTLFRVQFYKNKDGFPGEALTYAKMVFVATEKNEEFYTLDITDQNIFIPKDGIFISAQVLGFTDDKGKLLPNKKYQEVKTRRGIVKVSTTFRPLLPFTDQIPEKRTFVKRIFLNDGNWILFDKKNISNSNLLATGMNNYGIGYKAKVYYEN</sequence>
<evidence type="ECO:0000313" key="2">
    <source>
        <dbReference type="EMBL" id="PSG86369.1"/>
    </source>
</evidence>
<dbReference type="OrthoDB" id="1157021at2"/>
<organism evidence="2 3">
    <name type="scientific">Aurantibacter aestuarii</name>
    <dbReference type="NCBI Taxonomy" id="1266046"/>
    <lineage>
        <taxon>Bacteria</taxon>
        <taxon>Pseudomonadati</taxon>
        <taxon>Bacteroidota</taxon>
        <taxon>Flavobacteriia</taxon>
        <taxon>Flavobacteriales</taxon>
        <taxon>Flavobacteriaceae</taxon>
        <taxon>Aurantibacter</taxon>
    </lineage>
</organism>
<keyword evidence="3" id="KW-1185">Reference proteome</keyword>
<evidence type="ECO:0008006" key="4">
    <source>
        <dbReference type="Google" id="ProtNLM"/>
    </source>
</evidence>
<keyword evidence="1" id="KW-0732">Signal</keyword>
<protein>
    <recommendedName>
        <fullName evidence="4">3-ketoacyl-ACP reductase</fullName>
    </recommendedName>
</protein>
<dbReference type="RefSeq" id="WP_106464108.1">
    <property type="nucleotide sequence ID" value="NZ_PXOQ01000015.1"/>
</dbReference>
<feature type="signal peptide" evidence="1">
    <location>
        <begin position="1"/>
        <end position="21"/>
    </location>
</feature>
<dbReference type="AlphaFoldDB" id="A0A2T1N552"/>
<name>A0A2T1N552_9FLAO</name>
<dbReference type="Proteomes" id="UP000238426">
    <property type="component" value="Unassembled WGS sequence"/>
</dbReference>
<proteinExistence type="predicted"/>
<feature type="chain" id="PRO_5015702970" description="3-ketoacyl-ACP reductase" evidence="1">
    <location>
        <begin position="22"/>
        <end position="328"/>
    </location>
</feature>
<reference evidence="2 3" key="1">
    <citation type="submission" date="2018-03" db="EMBL/GenBank/DDBJ databases">
        <title>Mesoflavibacter sp. HG37 and Mesoflavibacter sp. HG96 sp.nov., two marine bacteria isolated from seawater of Western Pacific Ocean.</title>
        <authorList>
            <person name="Cheng H."/>
            <person name="Wu Y.-H."/>
            <person name="Guo L.-L."/>
            <person name="Xu X.-W."/>
        </authorList>
    </citation>
    <scope>NUCLEOTIDE SEQUENCE [LARGE SCALE GENOMIC DNA]</scope>
    <source>
        <strain evidence="2 3">KCTC 32269</strain>
    </source>
</reference>
<dbReference type="EMBL" id="PXOQ01000015">
    <property type="protein sequence ID" value="PSG86369.1"/>
    <property type="molecule type" value="Genomic_DNA"/>
</dbReference>
<evidence type="ECO:0000256" key="1">
    <source>
        <dbReference type="SAM" id="SignalP"/>
    </source>
</evidence>
<gene>
    <name evidence="2" type="ORF">C7H52_11805</name>
</gene>
<accession>A0A2T1N552</accession>
<evidence type="ECO:0000313" key="3">
    <source>
        <dbReference type="Proteomes" id="UP000238426"/>
    </source>
</evidence>